<keyword evidence="14 16" id="KW-1015">Disulfide bond</keyword>
<dbReference type="EC" id="1.16.3.1" evidence="4"/>
<evidence type="ECO:0000256" key="17">
    <source>
        <dbReference type="SAM" id="Phobius"/>
    </source>
</evidence>
<feature type="signal peptide" evidence="18">
    <location>
        <begin position="1"/>
        <end position="24"/>
    </location>
</feature>
<keyword evidence="11" id="KW-0560">Oxidoreductase</keyword>
<dbReference type="InterPro" id="IPR002355">
    <property type="entry name" value="Cu_oxidase_Cu_BS"/>
</dbReference>
<name>A0AAV7NB16_PLEWA</name>
<dbReference type="PROSITE" id="PS00079">
    <property type="entry name" value="MULTICOPPER_OXIDASE1"/>
    <property type="match status" value="3"/>
</dbReference>
<organism evidence="21 22">
    <name type="scientific">Pleurodeles waltl</name>
    <name type="common">Iberian ribbed newt</name>
    <dbReference type="NCBI Taxonomy" id="8319"/>
    <lineage>
        <taxon>Eukaryota</taxon>
        <taxon>Metazoa</taxon>
        <taxon>Chordata</taxon>
        <taxon>Craniata</taxon>
        <taxon>Vertebrata</taxon>
        <taxon>Euteleostomi</taxon>
        <taxon>Amphibia</taxon>
        <taxon>Batrachia</taxon>
        <taxon>Caudata</taxon>
        <taxon>Salamandroidea</taxon>
        <taxon>Salamandridae</taxon>
        <taxon>Pleurodelinae</taxon>
        <taxon>Pleurodeles</taxon>
    </lineage>
</organism>
<dbReference type="Gene3D" id="2.60.40.420">
    <property type="entry name" value="Cupredoxins - blue copper proteins"/>
    <property type="match status" value="4"/>
</dbReference>
<dbReference type="InterPro" id="IPR011707">
    <property type="entry name" value="Cu-oxidase-like_N"/>
</dbReference>
<evidence type="ECO:0000256" key="4">
    <source>
        <dbReference type="ARBA" id="ARBA00013107"/>
    </source>
</evidence>
<evidence type="ECO:0000256" key="18">
    <source>
        <dbReference type="SAM" id="SignalP"/>
    </source>
</evidence>
<comment type="subcellular location">
    <subcellularLocation>
        <location evidence="2">Membrane</location>
        <topology evidence="2">Single-pass membrane protein</topology>
    </subcellularLocation>
</comment>
<dbReference type="GO" id="GO:0005886">
    <property type="term" value="C:plasma membrane"/>
    <property type="evidence" value="ECO:0007669"/>
    <property type="project" value="TreeGrafter"/>
</dbReference>
<dbReference type="SUPFAM" id="SSF49503">
    <property type="entry name" value="Cupredoxins"/>
    <property type="match status" value="6"/>
</dbReference>
<keyword evidence="10 17" id="KW-1133">Transmembrane helix</keyword>
<feature type="domain" description="Plastocyanin-like" evidence="19">
    <location>
        <begin position="958"/>
        <end position="1061"/>
    </location>
</feature>
<evidence type="ECO:0000256" key="16">
    <source>
        <dbReference type="PIRSR" id="PIRSR000354-1"/>
    </source>
</evidence>
<dbReference type="GO" id="GO:0004322">
    <property type="term" value="F:ferroxidase activity"/>
    <property type="evidence" value="ECO:0007669"/>
    <property type="project" value="UniProtKB-EC"/>
</dbReference>
<evidence type="ECO:0000259" key="19">
    <source>
        <dbReference type="Pfam" id="PF07731"/>
    </source>
</evidence>
<feature type="chain" id="PRO_5043529620" description="ferroxidase" evidence="18">
    <location>
        <begin position="25"/>
        <end position="1142"/>
    </location>
</feature>
<dbReference type="InterPro" id="IPR024715">
    <property type="entry name" value="Factor_5/8-like"/>
</dbReference>
<evidence type="ECO:0000256" key="12">
    <source>
        <dbReference type="ARBA" id="ARBA00023065"/>
    </source>
</evidence>
<evidence type="ECO:0000256" key="11">
    <source>
        <dbReference type="ARBA" id="ARBA00023002"/>
    </source>
</evidence>
<evidence type="ECO:0000256" key="15">
    <source>
        <dbReference type="ARBA" id="ARBA00023180"/>
    </source>
</evidence>
<dbReference type="CDD" id="cd04222">
    <property type="entry name" value="CuRO_1_ceruloplasmin"/>
    <property type="match status" value="1"/>
</dbReference>
<feature type="disulfide bond" evidence="16">
    <location>
        <begin position="636"/>
        <end position="717"/>
    </location>
</feature>
<evidence type="ECO:0000256" key="10">
    <source>
        <dbReference type="ARBA" id="ARBA00022989"/>
    </source>
</evidence>
<dbReference type="Pfam" id="PF07732">
    <property type="entry name" value="Cu-oxidase_3"/>
    <property type="match status" value="3"/>
</dbReference>
<evidence type="ECO:0000256" key="1">
    <source>
        <dbReference type="ARBA" id="ARBA00001935"/>
    </source>
</evidence>
<comment type="similarity">
    <text evidence="3">Belongs to the multicopper oxidase family.</text>
</comment>
<keyword evidence="15" id="KW-0325">Glycoprotein</keyword>
<evidence type="ECO:0000256" key="3">
    <source>
        <dbReference type="ARBA" id="ARBA00010609"/>
    </source>
</evidence>
<feature type="domain" description="Plastocyanin-like" evidence="20">
    <location>
        <begin position="99"/>
        <end position="205"/>
    </location>
</feature>
<comment type="caution">
    <text evidence="21">The sequence shown here is derived from an EMBL/GenBank/DDBJ whole genome shotgun (WGS) entry which is preliminary data.</text>
</comment>
<protein>
    <recommendedName>
        <fullName evidence="4">ferroxidase</fullName>
        <ecNumber evidence="4">1.16.3.1</ecNumber>
    </recommendedName>
</protein>
<evidence type="ECO:0000256" key="13">
    <source>
        <dbReference type="ARBA" id="ARBA00023136"/>
    </source>
</evidence>
<proteinExistence type="inferred from homology"/>
<dbReference type="InterPro" id="IPR045087">
    <property type="entry name" value="Cu-oxidase_fam"/>
</dbReference>
<sequence>MRSETSVWVLALAYLCLQPGPVESITRTHYFGIEELDWDYAPSGRNLIKGQAIADDEHASVFLAKEENTIGRVYKKAVYKEFTDDDYTTEVPKPAWLGFLGPLLKAEVDDKIVVHLKNFASRPYSLHPHGVFYEKDSEGALYPDKTSGNSKKDDFVPPGGNHTYVWIVKEQYAPTAADPSCLTWIYHSHIDAPKDIASGLIGALLTCRKGILEGRRVGRTDVDKDFVLMFSVVDENLSWYLDENMDVSGLQSVDKEDEDFVESNKMHSINGYLYGNLPGLDMCAGERVSWHLFGMGNEVDIHSAYFHGHTITNKGHRADVVNLFPATFVTAEMSTWNLGNWLLSCQVNDHIQAGMQALYNVESCSDKLPTPPLTGHKRKYFIAAENMLWNYGSEVVYGFIGEALNAPGSDSETTFIKSADTIGGAYMKVHYVEYTDETFTKRKERSEAERHLGILGPVIKMEVGDTALVTFSNQAERNYSIVPHGVAYSKSSEGAEYGDGLQKTGSQVEHGATFQYTWTVPENAGPTNSDPPCLTYLYYSAVDGVMDTNSGLVGPLLVCKKNTLNDDGTQRGINKEFYLLFTIFDENLSWLLEKNIQLFIEDPLNINREDEHFQESNKMHAVNGYMHNNMPGLEMCKNDNVSWHVIGLGTEVDIHGIYFEGNTIHMGGMTRDTVNVFPHSSVTALMVPDEVGIFQVSCRTTNHFTEGMKQMYVVQSCNNRSTFEREYSAMRTYFIAAEEVTWDYSPDRSWELERHNATEQDSYGHVFVNSDETHIGSRYKKVVYREYTNGEFTTSKKRTRDEEHLGILGPIIRAEVGESILIVFKNKAKLLYSIHAHGVEEVGAGKQTKVPVTRPGEVNLYRWNVPERSGPGSDDPNCITWVYYSTVEFVKDTYSGLVGPLITCRKGILNSQGFRKDVDREFALLFLVFDENKSWYIQDNIVKYLQKNPEDSEDFEESNKIHAINGKIYGNLHGLTMIEGEKTNWYLMGLGNEIDMHTVHFHAQSFLFKTDKEHRADVYDLFPGTFQTIELIAGNPGTWLLHCHVTDHIHAGMETTFTIRRKSDPLYPREEDGITKGSSQAGVELFGSSLDARQAKTALIALLIIGITLLSILLTVLIILSVLRKRMLRWSYRSPELPGDTL</sequence>
<dbReference type="FunFam" id="2.60.40.420:FF:000009">
    <property type="entry name" value="Ceruloplasmin"/>
    <property type="match status" value="1"/>
</dbReference>
<dbReference type="InterPro" id="IPR033138">
    <property type="entry name" value="Cu_oxidase_CS"/>
</dbReference>
<feature type="domain" description="Plastocyanin-like" evidence="19">
    <location>
        <begin position="270"/>
        <end position="361"/>
    </location>
</feature>
<evidence type="ECO:0000259" key="20">
    <source>
        <dbReference type="Pfam" id="PF07732"/>
    </source>
</evidence>
<evidence type="ECO:0000256" key="7">
    <source>
        <dbReference type="ARBA" id="ARBA00022723"/>
    </source>
</evidence>
<reference evidence="21" key="1">
    <citation type="journal article" date="2022" name="bioRxiv">
        <title>Sequencing and chromosome-scale assembly of the giantPleurodeles waltlgenome.</title>
        <authorList>
            <person name="Brown T."/>
            <person name="Elewa A."/>
            <person name="Iarovenko S."/>
            <person name="Subramanian E."/>
            <person name="Araus A.J."/>
            <person name="Petzold A."/>
            <person name="Susuki M."/>
            <person name="Suzuki K.-i.T."/>
            <person name="Hayashi T."/>
            <person name="Toyoda A."/>
            <person name="Oliveira C."/>
            <person name="Osipova E."/>
            <person name="Leigh N.D."/>
            <person name="Simon A."/>
            <person name="Yun M.H."/>
        </authorList>
    </citation>
    <scope>NUCLEOTIDE SEQUENCE</scope>
    <source>
        <strain evidence="21">20211129_DDA</strain>
        <tissue evidence="21">Liver</tissue>
    </source>
</reference>
<keyword evidence="8 18" id="KW-0732">Signal</keyword>
<dbReference type="GO" id="GO:0006826">
    <property type="term" value="P:iron ion transport"/>
    <property type="evidence" value="ECO:0007669"/>
    <property type="project" value="TreeGrafter"/>
</dbReference>
<dbReference type="PANTHER" id="PTHR11709:SF233">
    <property type="entry name" value="FERROXIDASE HEPHL1"/>
    <property type="match status" value="1"/>
</dbReference>
<feature type="disulfide bond" evidence="16">
    <location>
        <begin position="533"/>
        <end position="559"/>
    </location>
</feature>
<keyword evidence="6 17" id="KW-0812">Transmembrane</keyword>
<dbReference type="FunFam" id="2.60.40.420:FF:000002">
    <property type="entry name" value="Hephaestin like 1"/>
    <property type="match status" value="2"/>
</dbReference>
<keyword evidence="9" id="KW-0677">Repeat</keyword>
<dbReference type="InterPro" id="IPR008972">
    <property type="entry name" value="Cupredoxin"/>
</dbReference>
<evidence type="ECO:0000313" key="22">
    <source>
        <dbReference type="Proteomes" id="UP001066276"/>
    </source>
</evidence>
<dbReference type="EMBL" id="JANPWB010000012">
    <property type="protein sequence ID" value="KAJ1113280.1"/>
    <property type="molecule type" value="Genomic_DNA"/>
</dbReference>
<dbReference type="Pfam" id="PF07731">
    <property type="entry name" value="Cu-oxidase_2"/>
    <property type="match status" value="2"/>
</dbReference>
<feature type="domain" description="Plastocyanin-like" evidence="20">
    <location>
        <begin position="454"/>
        <end position="561"/>
    </location>
</feature>
<keyword evidence="7" id="KW-0479">Metal-binding</keyword>
<evidence type="ECO:0000256" key="2">
    <source>
        <dbReference type="ARBA" id="ARBA00004167"/>
    </source>
</evidence>
<dbReference type="GO" id="GO:0005507">
    <property type="term" value="F:copper ion binding"/>
    <property type="evidence" value="ECO:0007669"/>
    <property type="project" value="InterPro"/>
</dbReference>
<dbReference type="AlphaFoldDB" id="A0AAV7NB16"/>
<evidence type="ECO:0000313" key="21">
    <source>
        <dbReference type="EMBL" id="KAJ1113280.1"/>
    </source>
</evidence>
<keyword evidence="13 17" id="KW-0472">Membrane</keyword>
<evidence type="ECO:0000256" key="6">
    <source>
        <dbReference type="ARBA" id="ARBA00022692"/>
    </source>
</evidence>
<keyword evidence="22" id="KW-1185">Reference proteome</keyword>
<evidence type="ECO:0000256" key="5">
    <source>
        <dbReference type="ARBA" id="ARBA00022448"/>
    </source>
</evidence>
<evidence type="ECO:0000256" key="8">
    <source>
        <dbReference type="ARBA" id="ARBA00022729"/>
    </source>
</evidence>
<dbReference type="PANTHER" id="PTHR11709">
    <property type="entry name" value="MULTI-COPPER OXIDASE"/>
    <property type="match status" value="1"/>
</dbReference>
<feature type="domain" description="Plastocyanin-like" evidence="20">
    <location>
        <begin position="807"/>
        <end position="902"/>
    </location>
</feature>
<dbReference type="PIRSF" id="PIRSF000354">
    <property type="entry name" value="Factors_V_VIII"/>
    <property type="match status" value="1"/>
</dbReference>
<dbReference type="Proteomes" id="UP001066276">
    <property type="component" value="Chromosome 8"/>
</dbReference>
<evidence type="ECO:0000256" key="9">
    <source>
        <dbReference type="ARBA" id="ARBA00022737"/>
    </source>
</evidence>
<keyword evidence="12" id="KW-0406">Ion transport</keyword>
<comment type="cofactor">
    <cofactor evidence="1">
        <name>Cu cation</name>
        <dbReference type="ChEBI" id="CHEBI:23378"/>
    </cofactor>
</comment>
<keyword evidence="5" id="KW-0813">Transport</keyword>
<feature type="disulfide bond" evidence="16">
    <location>
        <begin position="283"/>
        <end position="364"/>
    </location>
</feature>
<accession>A0AAV7NB16</accession>
<feature type="transmembrane region" description="Helical" evidence="17">
    <location>
        <begin position="1098"/>
        <end position="1123"/>
    </location>
</feature>
<evidence type="ECO:0000256" key="14">
    <source>
        <dbReference type="ARBA" id="ARBA00023157"/>
    </source>
</evidence>
<dbReference type="PROSITE" id="PS00080">
    <property type="entry name" value="MULTICOPPER_OXIDASE2"/>
    <property type="match status" value="1"/>
</dbReference>
<gene>
    <name evidence="21" type="ORF">NDU88_001534</name>
</gene>
<feature type="disulfide bond" evidence="16">
    <location>
        <begin position="181"/>
        <end position="207"/>
    </location>
</feature>
<dbReference type="InterPro" id="IPR011706">
    <property type="entry name" value="Cu-oxidase_C"/>
</dbReference>